<dbReference type="InterPro" id="IPR000504">
    <property type="entry name" value="RRM_dom"/>
</dbReference>
<sequence>MWSVYQRTLDGASRTNNYAEAANRRIQTELGVCHPTLGNFILSLKKVQHGRDQQYMQWISGRRPKDKRKKYKDADKRILKILQEYQRNERTVIELLRGIAQNIVLDDVVRIDDEKMDQSLIHISTFVAMAIDPIPSKDHPTSRAGRPISPADSAASTSDSALGASPDTSKSTSPPSQYSPSQRNSHRESVPSMNFEGIRIGLGVVEANESNINGDPSNVAVEIVDMRINDRRDVAEQLDRLILRISQLVQSIGTKAQQYESQNQSSTNSLPSAVLVSSNQAIRQTLYPFITAAANPEDKSQFSQNIQESDFSQHHSMMPSLFHSFIAIDDVVSGNCNGGVNKVNTAESDGVKLSVHQQVQLVVEYVRKGDRAALFSPQRLEHVSQRYVPALCTDTFVDSGLVARARGLPWHASDQDIAQFFAGLNIAPGGIALCLSAEGRRNGEALIRFENSKHRDLALQRHRKFLHSRYIEVYRGSGEEFMKLTLGSDSEAVRFASKDAAMIIRMRGLPFQTTEQQVKDFFADPKEDTGIVEPGGIMFVNRPDGRPSGDAFVLFANEAAGRRALMKHKQRIGTRYIELFRTTQAEVQQLFNRALKSPQVFSSALCAPKRDCIRLRGLPYEAQVQQVVDFLGVHSRNIVFQGVHMIYNNQGHPSGEAFIQMDSETSAASAAQSMHNKYMEVGKKKRYIEVFQCSAEDMNLLLSTPLMAQGSPQATQTTPPVFPPNLLPAGLMPGTTLIPMGTTQAGPFRPPTISLFGAPQPTANGHPHAAMGQQNLALNLAAVAAMVNSAGANGFGLPFPTPPPMANGCEQNQFYSPFQQIPFFPADMTNSALLQQHAANTHATSGVDPATAFLIHQNMAAAGRFMGPPPNQTTQGVLNGLQNGTGAMDFSNAHHLMDLSGQQRQQVVHGQTAQPHHFSLVHS</sequence>
<dbReference type="GO" id="GO:0003723">
    <property type="term" value="F:RNA binding"/>
    <property type="evidence" value="ECO:0007669"/>
    <property type="project" value="UniProtKB-UniRule"/>
</dbReference>
<dbReference type="PANTHER" id="PTHR13976">
    <property type="entry name" value="HETEROGENEOUS NUCLEAR RIBONUCLEOPROTEIN-RELATED"/>
    <property type="match status" value="1"/>
</dbReference>
<feature type="region of interest" description="Disordered" evidence="4">
    <location>
        <begin position="904"/>
        <end position="923"/>
    </location>
</feature>
<evidence type="ECO:0000313" key="6">
    <source>
        <dbReference type="EMBL" id="KAI1701327.1"/>
    </source>
</evidence>
<keyword evidence="2 3" id="KW-0694">RNA-binding</keyword>
<feature type="domain" description="RRM" evidence="5">
    <location>
        <begin position="502"/>
        <end position="584"/>
    </location>
</feature>
<keyword evidence="7" id="KW-1185">Reference proteome</keyword>
<accession>A0AAD4R0B1</accession>
<feature type="region of interest" description="Disordered" evidence="4">
    <location>
        <begin position="133"/>
        <end position="192"/>
    </location>
</feature>
<dbReference type="InterPro" id="IPR012677">
    <property type="entry name" value="Nucleotide-bd_a/b_plait_sf"/>
</dbReference>
<evidence type="ECO:0000256" key="4">
    <source>
        <dbReference type="SAM" id="MobiDB-lite"/>
    </source>
</evidence>
<reference evidence="6" key="1">
    <citation type="submission" date="2022-01" db="EMBL/GenBank/DDBJ databases">
        <title>Genome Sequence Resource for Two Populations of Ditylenchus destructor, the Migratory Endoparasitic Phytonematode.</title>
        <authorList>
            <person name="Zhang H."/>
            <person name="Lin R."/>
            <person name="Xie B."/>
        </authorList>
    </citation>
    <scope>NUCLEOTIDE SEQUENCE</scope>
    <source>
        <strain evidence="6">BazhouSP</strain>
    </source>
</reference>
<dbReference type="InterPro" id="IPR035979">
    <property type="entry name" value="RBD_domain_sf"/>
</dbReference>
<evidence type="ECO:0000313" key="7">
    <source>
        <dbReference type="Proteomes" id="UP001201812"/>
    </source>
</evidence>
<keyword evidence="1" id="KW-0677">Repeat</keyword>
<evidence type="ECO:0000259" key="5">
    <source>
        <dbReference type="PROSITE" id="PS50102"/>
    </source>
</evidence>
<comment type="caution">
    <text evidence="6">The sequence shown here is derived from an EMBL/GenBank/DDBJ whole genome shotgun (WGS) entry which is preliminary data.</text>
</comment>
<dbReference type="Proteomes" id="UP001201812">
    <property type="component" value="Unassembled WGS sequence"/>
</dbReference>
<proteinExistence type="predicted"/>
<dbReference type="SUPFAM" id="SSF54928">
    <property type="entry name" value="RNA-binding domain, RBD"/>
    <property type="match status" value="2"/>
</dbReference>
<organism evidence="6 7">
    <name type="scientific">Ditylenchus destructor</name>
    <dbReference type="NCBI Taxonomy" id="166010"/>
    <lineage>
        <taxon>Eukaryota</taxon>
        <taxon>Metazoa</taxon>
        <taxon>Ecdysozoa</taxon>
        <taxon>Nematoda</taxon>
        <taxon>Chromadorea</taxon>
        <taxon>Rhabditida</taxon>
        <taxon>Tylenchina</taxon>
        <taxon>Tylenchomorpha</taxon>
        <taxon>Sphaerularioidea</taxon>
        <taxon>Anguinidae</taxon>
        <taxon>Anguininae</taxon>
        <taxon>Ditylenchus</taxon>
    </lineage>
</organism>
<gene>
    <name evidence="6" type="ORF">DdX_16158</name>
</gene>
<name>A0AAD4R0B1_9BILA</name>
<evidence type="ECO:0000256" key="1">
    <source>
        <dbReference type="ARBA" id="ARBA00022737"/>
    </source>
</evidence>
<dbReference type="PROSITE" id="PS50102">
    <property type="entry name" value="RRM"/>
    <property type="match status" value="1"/>
</dbReference>
<protein>
    <submittedName>
        <fullName evidence="6">Epithelial splicing regulatory protein 1</fullName>
    </submittedName>
</protein>
<dbReference type="InterPro" id="IPR050666">
    <property type="entry name" value="ESRP"/>
</dbReference>
<feature type="compositionally biased region" description="Polar residues" evidence="4">
    <location>
        <begin position="904"/>
        <end position="914"/>
    </location>
</feature>
<feature type="compositionally biased region" description="Low complexity" evidence="4">
    <location>
        <begin position="149"/>
        <end position="182"/>
    </location>
</feature>
<evidence type="ECO:0000256" key="3">
    <source>
        <dbReference type="PROSITE-ProRule" id="PRU00176"/>
    </source>
</evidence>
<dbReference type="EMBL" id="JAKKPZ010000121">
    <property type="protein sequence ID" value="KAI1701327.1"/>
    <property type="molecule type" value="Genomic_DNA"/>
</dbReference>
<evidence type="ECO:0000256" key="2">
    <source>
        <dbReference type="ARBA" id="ARBA00022884"/>
    </source>
</evidence>
<dbReference type="SMART" id="SM00360">
    <property type="entry name" value="RRM"/>
    <property type="match status" value="3"/>
</dbReference>
<dbReference type="Gene3D" id="3.30.70.330">
    <property type="match status" value="3"/>
</dbReference>
<dbReference type="AlphaFoldDB" id="A0AAD4R0B1"/>